<keyword evidence="1" id="KW-1133">Transmembrane helix</keyword>
<keyword evidence="3" id="KW-1185">Reference proteome</keyword>
<evidence type="ECO:0000313" key="2">
    <source>
        <dbReference type="EMBL" id="RIA97747.1"/>
    </source>
</evidence>
<keyword evidence="1" id="KW-0812">Transmembrane</keyword>
<organism evidence="2 3">
    <name type="scientific">Glomus cerebriforme</name>
    <dbReference type="NCBI Taxonomy" id="658196"/>
    <lineage>
        <taxon>Eukaryota</taxon>
        <taxon>Fungi</taxon>
        <taxon>Fungi incertae sedis</taxon>
        <taxon>Mucoromycota</taxon>
        <taxon>Glomeromycotina</taxon>
        <taxon>Glomeromycetes</taxon>
        <taxon>Glomerales</taxon>
        <taxon>Glomeraceae</taxon>
        <taxon>Glomus</taxon>
    </lineage>
</organism>
<protein>
    <submittedName>
        <fullName evidence="2">Uncharacterized protein</fullName>
    </submittedName>
</protein>
<proteinExistence type="predicted"/>
<accession>A0A397TMS7</accession>
<feature type="transmembrane region" description="Helical" evidence="1">
    <location>
        <begin position="75"/>
        <end position="94"/>
    </location>
</feature>
<keyword evidence="1" id="KW-0472">Membrane</keyword>
<sequence length="117" mass="14205">MWKKIAIKSVYGVNFTNVSFNCFLYRFRVRLTKWKRLLTFLFIFLYASDSGNEMVRDRYNGECFATFTSDSGNEMVSFVTFVAKPHFFYFYFFIDFGLDNEMSKFRNFKFCFSFIFF</sequence>
<dbReference type="Proteomes" id="UP000265703">
    <property type="component" value="Unassembled WGS sequence"/>
</dbReference>
<reference evidence="2 3" key="1">
    <citation type="submission" date="2018-06" db="EMBL/GenBank/DDBJ databases">
        <title>Comparative genomics reveals the genomic features of Rhizophagus irregularis, R. cerebriforme, R. diaphanum and Gigaspora rosea, and their symbiotic lifestyle signature.</title>
        <authorList>
            <person name="Morin E."/>
            <person name="San Clemente H."/>
            <person name="Chen E.C.H."/>
            <person name="De La Providencia I."/>
            <person name="Hainaut M."/>
            <person name="Kuo A."/>
            <person name="Kohler A."/>
            <person name="Murat C."/>
            <person name="Tang N."/>
            <person name="Roy S."/>
            <person name="Loubradou J."/>
            <person name="Henrissat B."/>
            <person name="Grigoriev I.V."/>
            <person name="Corradi N."/>
            <person name="Roux C."/>
            <person name="Martin F.M."/>
        </authorList>
    </citation>
    <scope>NUCLEOTIDE SEQUENCE [LARGE SCALE GENOMIC DNA]</scope>
    <source>
        <strain evidence="2 3">DAOM 227022</strain>
    </source>
</reference>
<comment type="caution">
    <text evidence="2">The sequence shown here is derived from an EMBL/GenBank/DDBJ whole genome shotgun (WGS) entry which is preliminary data.</text>
</comment>
<evidence type="ECO:0000313" key="3">
    <source>
        <dbReference type="Proteomes" id="UP000265703"/>
    </source>
</evidence>
<dbReference type="AlphaFoldDB" id="A0A397TMS7"/>
<evidence type="ECO:0000256" key="1">
    <source>
        <dbReference type="SAM" id="Phobius"/>
    </source>
</evidence>
<gene>
    <name evidence="2" type="ORF">C1645_871115</name>
</gene>
<dbReference type="EMBL" id="QKYT01000025">
    <property type="protein sequence ID" value="RIA97747.1"/>
    <property type="molecule type" value="Genomic_DNA"/>
</dbReference>
<name>A0A397TMS7_9GLOM</name>